<comment type="caution">
    <text evidence="2">The sequence shown here is derived from an EMBL/GenBank/DDBJ whole genome shotgun (WGS) entry which is preliminary data.</text>
</comment>
<dbReference type="InterPro" id="IPR011050">
    <property type="entry name" value="Pectin_lyase_fold/virulence"/>
</dbReference>
<reference evidence="2 3" key="1">
    <citation type="submission" date="2022-06" db="EMBL/GenBank/DDBJ databases">
        <title>Draft genome sequence of type strain Streptomyces rubrisoli DSM 42083.</title>
        <authorList>
            <person name="Duangmal K."/>
            <person name="Klaysubun C."/>
        </authorList>
    </citation>
    <scope>NUCLEOTIDE SEQUENCE [LARGE SCALE GENOMIC DNA]</scope>
    <source>
        <strain evidence="2 3">DSM 42083</strain>
    </source>
</reference>
<protein>
    <recommendedName>
        <fullName evidence="4">CSLREA domain-containing protein</fullName>
    </recommendedName>
</protein>
<dbReference type="Gene3D" id="2.160.20.10">
    <property type="entry name" value="Single-stranded right-handed beta-helix, Pectin lyase-like"/>
    <property type="match status" value="1"/>
</dbReference>
<sequence length="437" mass="42518">MDSPTGSATQSDPGRPLHRPRVLGGHRPALSPSGALVRHLRIRASRRALATRTVLSIAITVGVTTVVATPAHAQTFVGCSTAELNTAITNANANGGDTLFLSPGCDYDYTAAFSGEDATPTVTSPITIIGNGATIQRDPAATNAFRLFDIGNGGKLAAGGLTIKGGNPTGDGGGILVESGGTLNANGLSISGNTANRGGGVELNSGSTATIRATSIDGNTAGLAGGGIDNPGGSLTLNLSKLTNNTAGTPAVGGGGGGYDQDDGTGVITATIISGNTSAFAGGGIDHDGGPLTVSASTIANNRALGVPTGSNHPGGGGIWTGAFNASETTTINGTLITGNSATSGDGGGIRNEFSGGLSLNASTLINNTAGDQAGGLYNGVSSTAHLNMSTITKNSSGTAPGGVYNAGTVTNTLSAIIANPPTNCTPSPNPVPGCIN</sequence>
<evidence type="ECO:0008006" key="4">
    <source>
        <dbReference type="Google" id="ProtNLM"/>
    </source>
</evidence>
<dbReference type="EMBL" id="JANFNH010000007">
    <property type="protein sequence ID" value="MCQ4042440.1"/>
    <property type="molecule type" value="Genomic_DNA"/>
</dbReference>
<evidence type="ECO:0000313" key="2">
    <source>
        <dbReference type="EMBL" id="MCQ4042440.1"/>
    </source>
</evidence>
<keyword evidence="3" id="KW-1185">Reference proteome</keyword>
<organism evidence="2 3">
    <name type="scientific">Streptantibioticus rubrisoli</name>
    <dbReference type="NCBI Taxonomy" id="1387313"/>
    <lineage>
        <taxon>Bacteria</taxon>
        <taxon>Bacillati</taxon>
        <taxon>Actinomycetota</taxon>
        <taxon>Actinomycetes</taxon>
        <taxon>Kitasatosporales</taxon>
        <taxon>Streptomycetaceae</taxon>
        <taxon>Streptantibioticus</taxon>
    </lineage>
</organism>
<proteinExistence type="predicted"/>
<dbReference type="InterPro" id="IPR012334">
    <property type="entry name" value="Pectin_lyas_fold"/>
</dbReference>
<evidence type="ECO:0000313" key="3">
    <source>
        <dbReference type="Proteomes" id="UP001206206"/>
    </source>
</evidence>
<name>A0ABT1PAQ4_9ACTN</name>
<feature type="region of interest" description="Disordered" evidence="1">
    <location>
        <begin position="1"/>
        <end position="30"/>
    </location>
</feature>
<dbReference type="RefSeq" id="WP_255926612.1">
    <property type="nucleotide sequence ID" value="NZ_JANFNH010000007.1"/>
</dbReference>
<evidence type="ECO:0000256" key="1">
    <source>
        <dbReference type="SAM" id="MobiDB-lite"/>
    </source>
</evidence>
<gene>
    <name evidence="2" type="ORF">NON19_10430</name>
</gene>
<dbReference type="SUPFAM" id="SSF51126">
    <property type="entry name" value="Pectin lyase-like"/>
    <property type="match status" value="1"/>
</dbReference>
<accession>A0ABT1PAQ4</accession>
<dbReference type="Proteomes" id="UP001206206">
    <property type="component" value="Unassembled WGS sequence"/>
</dbReference>
<feature type="compositionally biased region" description="Polar residues" evidence="1">
    <location>
        <begin position="1"/>
        <end position="12"/>
    </location>
</feature>